<comment type="cofactor">
    <cofactor evidence="1">
        <name>Zn(2+)</name>
        <dbReference type="ChEBI" id="CHEBI:29105"/>
    </cofactor>
</comment>
<evidence type="ECO:0000256" key="2">
    <source>
        <dbReference type="ARBA" id="ARBA00005988"/>
    </source>
</evidence>
<dbReference type="Gene3D" id="3.40.630.10">
    <property type="entry name" value="Zn peptidases"/>
    <property type="match status" value="1"/>
</dbReference>
<reference evidence="5" key="1">
    <citation type="submission" date="2021-03" db="EMBL/GenBank/DDBJ databases">
        <title>Acanthopleuribacteraceae sp. M133.</title>
        <authorList>
            <person name="Wang G."/>
        </authorList>
    </citation>
    <scope>NUCLEOTIDE SEQUENCE</scope>
    <source>
        <strain evidence="5">M133</strain>
    </source>
</reference>
<comment type="similarity">
    <text evidence="2 3">Belongs to the peptidase M14 family.</text>
</comment>
<evidence type="ECO:0000313" key="6">
    <source>
        <dbReference type="Proteomes" id="UP000663929"/>
    </source>
</evidence>
<accession>A0A8A4TDK8</accession>
<proteinExistence type="inferred from homology"/>
<dbReference type="RefSeq" id="WP_237377837.1">
    <property type="nucleotide sequence ID" value="NZ_CP071793.1"/>
</dbReference>
<organism evidence="5 6">
    <name type="scientific">Sulfidibacter corallicola</name>
    <dbReference type="NCBI Taxonomy" id="2818388"/>
    <lineage>
        <taxon>Bacteria</taxon>
        <taxon>Pseudomonadati</taxon>
        <taxon>Acidobacteriota</taxon>
        <taxon>Holophagae</taxon>
        <taxon>Acanthopleuribacterales</taxon>
        <taxon>Acanthopleuribacteraceae</taxon>
        <taxon>Sulfidibacter</taxon>
    </lineage>
</organism>
<evidence type="ECO:0000256" key="1">
    <source>
        <dbReference type="ARBA" id="ARBA00001947"/>
    </source>
</evidence>
<dbReference type="KEGG" id="scor:J3U87_21545"/>
<dbReference type="SUPFAM" id="SSF53187">
    <property type="entry name" value="Zn-dependent exopeptidases"/>
    <property type="match status" value="1"/>
</dbReference>
<dbReference type="PROSITE" id="PS52035">
    <property type="entry name" value="PEPTIDASE_M14"/>
    <property type="match status" value="1"/>
</dbReference>
<protein>
    <recommendedName>
        <fullName evidence="4">Peptidase M14 domain-containing protein</fullName>
    </recommendedName>
</protein>
<dbReference type="AlphaFoldDB" id="A0A8A4TDK8"/>
<keyword evidence="6" id="KW-1185">Reference proteome</keyword>
<gene>
    <name evidence="5" type="ORF">J3U87_21545</name>
</gene>
<evidence type="ECO:0000256" key="3">
    <source>
        <dbReference type="PROSITE-ProRule" id="PRU01379"/>
    </source>
</evidence>
<evidence type="ECO:0000259" key="4">
    <source>
        <dbReference type="PROSITE" id="PS52035"/>
    </source>
</evidence>
<dbReference type="GO" id="GO:0004181">
    <property type="term" value="F:metallocarboxypeptidase activity"/>
    <property type="evidence" value="ECO:0007669"/>
    <property type="project" value="InterPro"/>
</dbReference>
<sequence length="820" mass="89544">MSEGLDPVSGHRWFAARWPRVLFSLLLVFWASLASLTAGDRIVVRVWYGDRSVLQEIAAWTHPWEVDPTAGVALIEVSPEELAKLEDAGLRWERDEVRTEELNRRLRPLPGQESGIPQFPCYPTVAETNALIDRLVADHPELVQVFKIGESWIKQSQSGPGHDLRVLRITNRAFPTTEPKPMVFVMSAQHAREYTPAGLNTRFAEMLLTEYGRDADITWLLDYQEIHLLLQANPDGRVQAETGLSWRKNADNLYCTDVVSRGVDLNRNYDFHWGCCNGSDDVECSITFRGVAAASEPEVTAVQDYLAALFEDARGPDLDDPAGADTPGLFIDLHSYGEDVLWPWAHTEDGSPNADALRALGRKLAWFNGYDAGQGSGLYIFDGSTIDYAYGERGVASYLVELGTQFFQDCFTFEHRILPDNLVMLRHACKAARRPYQLGFGPDVVEIAALGAPVPRGHQVPLTAQVDAARLGPGLGPDPAAIAAVNAYLDVPPWLPEVVALPMSAIDGAFDGVREAVRVTIDSGSLAVGRHTVFVQAVDAAGGLGVVSAHFLDVIEANGDDLLVGQIREAAYEAPLGATVRVGDIEGASNPVTGDYLLTGSLSNGDLRVEAPGYRDRTLPLGTIGSEEARRDLQLLPLCPVLENDAETTQPDWLAQGGWERTSEIVHGGRISWSDSPNGPYGPNLTARLTTPAIDIAGFSEVGIRFFRRCDLAEGDRLIAEVSGDGGEWVELVSFEGNSAGWIDAQFAVPEAMAGSAALTYRFTLVTDDAEEADGCYVDDITLWGVTDRCGTGFHIGEQLAHWANGTFDVLRFVRFYDLF</sequence>
<dbReference type="PANTHER" id="PTHR11705:SF119">
    <property type="entry name" value="OS02G0119300 PROTEIN"/>
    <property type="match status" value="1"/>
</dbReference>
<dbReference type="Proteomes" id="UP000663929">
    <property type="component" value="Chromosome"/>
</dbReference>
<dbReference type="InterPro" id="IPR000834">
    <property type="entry name" value="Peptidase_M14"/>
</dbReference>
<dbReference type="EMBL" id="CP071793">
    <property type="protein sequence ID" value="QTD48179.1"/>
    <property type="molecule type" value="Genomic_DNA"/>
</dbReference>
<name>A0A8A4TDK8_SULCO</name>
<dbReference type="Pfam" id="PF00246">
    <property type="entry name" value="Peptidase_M14"/>
    <property type="match status" value="1"/>
</dbReference>
<dbReference type="GO" id="GO:0005615">
    <property type="term" value="C:extracellular space"/>
    <property type="evidence" value="ECO:0007669"/>
    <property type="project" value="TreeGrafter"/>
</dbReference>
<dbReference type="GO" id="GO:0008270">
    <property type="term" value="F:zinc ion binding"/>
    <property type="evidence" value="ECO:0007669"/>
    <property type="project" value="InterPro"/>
</dbReference>
<evidence type="ECO:0000313" key="5">
    <source>
        <dbReference type="EMBL" id="QTD48179.1"/>
    </source>
</evidence>
<dbReference type="PANTHER" id="PTHR11705">
    <property type="entry name" value="PROTEASE FAMILY M14 CARBOXYPEPTIDASE A,B"/>
    <property type="match status" value="1"/>
</dbReference>
<feature type="domain" description="Peptidase M14" evidence="4">
    <location>
        <begin position="121"/>
        <end position="426"/>
    </location>
</feature>
<dbReference type="SMART" id="SM00631">
    <property type="entry name" value="Zn_pept"/>
    <property type="match status" value="1"/>
</dbReference>
<feature type="active site" description="Proton donor/acceptor" evidence="3">
    <location>
        <position position="401"/>
    </location>
</feature>
<dbReference type="GO" id="GO:0006508">
    <property type="term" value="P:proteolysis"/>
    <property type="evidence" value="ECO:0007669"/>
    <property type="project" value="InterPro"/>
</dbReference>